<accession>A0ABR2F264</accession>
<dbReference type="EMBL" id="JBBPBM010000009">
    <property type="protein sequence ID" value="KAK8569041.1"/>
    <property type="molecule type" value="Genomic_DNA"/>
</dbReference>
<feature type="compositionally biased region" description="Acidic residues" evidence="1">
    <location>
        <begin position="185"/>
        <end position="197"/>
    </location>
</feature>
<evidence type="ECO:0000256" key="1">
    <source>
        <dbReference type="SAM" id="MobiDB-lite"/>
    </source>
</evidence>
<keyword evidence="3" id="KW-1185">Reference proteome</keyword>
<dbReference type="Proteomes" id="UP001472677">
    <property type="component" value="Unassembled WGS sequence"/>
</dbReference>
<protein>
    <recommendedName>
        <fullName evidence="4">Transposase</fullName>
    </recommendedName>
</protein>
<proteinExistence type="predicted"/>
<sequence length="455" mass="51475">MDILNIIGIVDIYVDHTKNYKTLAKGNEVGEGNNEVGECSNEAGEGSNKARTVESSNVKFLGDDTLEEAYSDSKEVECEEFVVGEEEVSADSKEVDCEEAMVGEEEVSADSKEVECEEVKCKEIVVGEEETTADSEDFLVNTEVGSDLDEVEDIRGKLGAGDDTLERDDVREIEGHESDYISPDDPGEYGETDEEGDDDICGAYRGKGKKSVKIKYDPQGLVPVINEYFPLLKHRIWARHIYATWHKKWKGLKRKVQFWNFVRSTFVEDFDDQLNILEGMGPTSTSDLLGIPSQHWSRAYFTGESKCDAVDNNLAEAFNGWIVDARCHPIISMLEEIRKMVMQRIHVKRTSSSKWKTKIAPSPLQKFERNMNVFNHCRLVWNGDGGFEGKDILAKMKDDPIGPLQFKVMSKRHKKKIRKDKDELVKPKYGKASRAGYKVRCSNCKQVGHRKNKCI</sequence>
<organism evidence="2 3">
    <name type="scientific">Hibiscus sabdariffa</name>
    <name type="common">roselle</name>
    <dbReference type="NCBI Taxonomy" id="183260"/>
    <lineage>
        <taxon>Eukaryota</taxon>
        <taxon>Viridiplantae</taxon>
        <taxon>Streptophyta</taxon>
        <taxon>Embryophyta</taxon>
        <taxon>Tracheophyta</taxon>
        <taxon>Spermatophyta</taxon>
        <taxon>Magnoliopsida</taxon>
        <taxon>eudicotyledons</taxon>
        <taxon>Gunneridae</taxon>
        <taxon>Pentapetalae</taxon>
        <taxon>rosids</taxon>
        <taxon>malvids</taxon>
        <taxon>Malvales</taxon>
        <taxon>Malvaceae</taxon>
        <taxon>Malvoideae</taxon>
        <taxon>Hibiscus</taxon>
    </lineage>
</organism>
<dbReference type="PANTHER" id="PTHR31973">
    <property type="entry name" value="POLYPROTEIN, PUTATIVE-RELATED"/>
    <property type="match status" value="1"/>
</dbReference>
<evidence type="ECO:0008006" key="4">
    <source>
        <dbReference type="Google" id="ProtNLM"/>
    </source>
</evidence>
<dbReference type="PANTHER" id="PTHR31973:SF197">
    <property type="entry name" value="SWIM-TYPE DOMAIN-CONTAINING PROTEIN"/>
    <property type="match status" value="1"/>
</dbReference>
<gene>
    <name evidence="2" type="ORF">V6N12_007573</name>
</gene>
<reference evidence="2 3" key="1">
    <citation type="journal article" date="2024" name="G3 (Bethesda)">
        <title>Genome assembly of Hibiscus sabdariffa L. provides insights into metabolisms of medicinal natural products.</title>
        <authorList>
            <person name="Kim T."/>
        </authorList>
    </citation>
    <scope>NUCLEOTIDE SEQUENCE [LARGE SCALE GENOMIC DNA]</scope>
    <source>
        <strain evidence="2">TK-2024</strain>
        <tissue evidence="2">Old leaves</tissue>
    </source>
</reference>
<comment type="caution">
    <text evidence="2">The sequence shown here is derived from an EMBL/GenBank/DDBJ whole genome shotgun (WGS) entry which is preliminary data.</text>
</comment>
<evidence type="ECO:0000313" key="2">
    <source>
        <dbReference type="EMBL" id="KAK8569041.1"/>
    </source>
</evidence>
<name>A0ABR2F264_9ROSI</name>
<feature type="region of interest" description="Disordered" evidence="1">
    <location>
        <begin position="176"/>
        <end position="197"/>
    </location>
</feature>
<evidence type="ECO:0000313" key="3">
    <source>
        <dbReference type="Proteomes" id="UP001472677"/>
    </source>
</evidence>